<dbReference type="eggNOG" id="COG0666">
    <property type="taxonomic scope" value="Bacteria"/>
</dbReference>
<reference evidence="4" key="1">
    <citation type="journal article" date="2010" name="Stand. Genomic Sci.">
        <title>Complete genome sequence of Syntrophothermus lipocalidus type strain (TGB-C1T).</title>
        <authorList>
            <consortium name="US DOE Joint Genome Institute (JGI-PGF)"/>
            <person name="Djao O."/>
            <person name="Zhang X."/>
            <person name="Lucas S."/>
            <person name="Lapidus A."/>
            <person name="Glavina Del Rio T."/>
            <person name="Nolan M."/>
            <person name="Tice H."/>
            <person name="Cheng J."/>
            <person name="Han C."/>
            <person name="Tapia R."/>
            <person name="Goodwin L."/>
            <person name="Pitluck S."/>
            <person name="Liolios K."/>
            <person name="Ivanova N."/>
            <person name="Mavromatis K."/>
            <person name="Mikhailova N."/>
            <person name="Ovchinnikova G."/>
            <person name="Pati A."/>
            <person name="Brambilla E."/>
            <person name="Chen A."/>
            <person name="Palaniappan K."/>
            <person name="Land M."/>
            <person name="Hauser L."/>
            <person name="Chang Y."/>
            <person name="Jeffries C."/>
            <person name="Rohde M."/>
            <person name="Sikorski J."/>
            <person name="Spring S."/>
            <person name="Goker M."/>
            <person name="Detter J."/>
            <person name="Woyke T."/>
            <person name="Bristow J."/>
            <person name="Eisen J."/>
            <person name="Markowitz V."/>
            <person name="Hugenholtz P."/>
            <person name="Kyrpides N."/>
            <person name="Klenk H."/>
        </authorList>
    </citation>
    <scope>NUCLEOTIDE SEQUENCE [LARGE SCALE GENOMIC DNA]</scope>
    <source>
        <strain evidence="4">DSM 12680 / TGB-C1</strain>
    </source>
</reference>
<evidence type="ECO:0000256" key="1">
    <source>
        <dbReference type="SAM" id="SignalP"/>
    </source>
</evidence>
<dbReference type="Proteomes" id="UP000000378">
    <property type="component" value="Chromosome"/>
</dbReference>
<organism evidence="3 4">
    <name type="scientific">Syntrophothermus lipocalidus (strain DSM 12680 / TGB-C1)</name>
    <dbReference type="NCBI Taxonomy" id="643648"/>
    <lineage>
        <taxon>Bacteria</taxon>
        <taxon>Bacillati</taxon>
        <taxon>Bacillota</taxon>
        <taxon>Clostridia</taxon>
        <taxon>Eubacteriales</taxon>
        <taxon>Syntrophomonadaceae</taxon>
        <taxon>Syntrophothermus</taxon>
    </lineage>
</organism>
<feature type="signal peptide" evidence="1">
    <location>
        <begin position="1"/>
        <end position="24"/>
    </location>
</feature>
<dbReference type="SUPFAM" id="SSF55383">
    <property type="entry name" value="Copper amine oxidase, domain N"/>
    <property type="match status" value="1"/>
</dbReference>
<gene>
    <name evidence="3" type="ordered locus">Slip_1153</name>
</gene>
<evidence type="ECO:0000313" key="4">
    <source>
        <dbReference type="Proteomes" id="UP000000378"/>
    </source>
</evidence>
<protein>
    <submittedName>
        <fullName evidence="3">Copper amine oxidase domain protein</fullName>
    </submittedName>
</protein>
<feature type="chain" id="PRO_5003094093" evidence="1">
    <location>
        <begin position="25"/>
        <end position="281"/>
    </location>
</feature>
<dbReference type="KEGG" id="slp:Slip_1153"/>
<keyword evidence="4" id="KW-1185">Reference proteome</keyword>
<dbReference type="OrthoDB" id="1809940at2"/>
<feature type="domain" description="Copper amine oxidase-like N-terminal" evidence="2">
    <location>
        <begin position="4"/>
        <end position="71"/>
    </location>
</feature>
<dbReference type="RefSeq" id="WP_013175329.1">
    <property type="nucleotide sequence ID" value="NC_014220.1"/>
</dbReference>
<dbReference type="InterPro" id="IPR036582">
    <property type="entry name" value="Mao_N_sf"/>
</dbReference>
<keyword evidence="1" id="KW-0732">Signal</keyword>
<dbReference type="Gene3D" id="3.30.457.10">
    <property type="entry name" value="Copper amine oxidase-like, N-terminal domain"/>
    <property type="match status" value="1"/>
</dbReference>
<dbReference type="STRING" id="643648.Slip_1153"/>
<evidence type="ECO:0000259" key="2">
    <source>
        <dbReference type="Pfam" id="PF07833"/>
    </source>
</evidence>
<accession>D7CMJ2</accession>
<dbReference type="HOGENOM" id="CLU_990204_0_0_9"/>
<dbReference type="Pfam" id="PF07833">
    <property type="entry name" value="Cu_amine_oxidN1"/>
    <property type="match status" value="1"/>
</dbReference>
<sequence>MGKKWLAVTGAVVLTLALAAGAFAANPIKLIVNGQEIKPDVPPQIVNGRIMVPIRWVVEALGAGVQWEQSSEGNIVKITAEVLQRLRAIEPEQPETIVNELNRERVKQFLEQNQLYSIQDIRSLGRKVPFEIASEDDTWVRPVYSKYWHSTFMGGKYSDVSTLVSCAQRNLFVYTGGLSEGTGLYYSLGFTKEKVGSTFFNSLNSFELWLINRKVKEIYRLGDEWLVVVEPQLQGYQTVKINYDDVGMTIDEATEPSLMLFRVVTPDGYELEQAAQLLPVR</sequence>
<dbReference type="EMBL" id="CP002048">
    <property type="protein sequence ID" value="ADI01927.1"/>
    <property type="molecule type" value="Genomic_DNA"/>
</dbReference>
<dbReference type="AlphaFoldDB" id="D7CMJ2"/>
<dbReference type="InterPro" id="IPR012854">
    <property type="entry name" value="Cu_amine_oxidase-like_N"/>
</dbReference>
<proteinExistence type="predicted"/>
<name>D7CMJ2_SYNLT</name>
<reference evidence="3 4" key="2">
    <citation type="journal article" date="2010" name="Stand. Genomic Sci.">
        <title>Complete genome sequence of Syntrophothermus lipocalidus type strain (TGB-C1).</title>
        <authorList>
            <person name="Djao O.D."/>
            <person name="Zhang X."/>
            <person name="Lucas S."/>
            <person name="Lapidus A."/>
            <person name="Del Rio T.G."/>
            <person name="Nolan M."/>
            <person name="Tice H."/>
            <person name="Cheng J.F."/>
            <person name="Han C."/>
            <person name="Tapia R."/>
            <person name="Goodwin L."/>
            <person name="Pitluck S."/>
            <person name="Liolios K."/>
            <person name="Ivanova N."/>
            <person name="Mavromatis K."/>
            <person name="Mikhailova N."/>
            <person name="Ovchinnikova G."/>
            <person name="Pati A."/>
            <person name="Brambilla E."/>
            <person name="Chen A."/>
            <person name="Palaniappan K."/>
            <person name="Land M."/>
            <person name="Hauser L."/>
            <person name="Chang Y.J."/>
            <person name="Jeffries C.D."/>
            <person name="Rohde M."/>
            <person name="Sikorski J."/>
            <person name="Spring S."/>
            <person name="Goker M."/>
            <person name="Detter J.C."/>
            <person name="Woyke T."/>
            <person name="Bristow J."/>
            <person name="Eisen J.A."/>
            <person name="Markowitz V."/>
            <person name="Hugenholtz P."/>
            <person name="Kyrpides N.C."/>
            <person name="Klenk H.P."/>
        </authorList>
    </citation>
    <scope>NUCLEOTIDE SEQUENCE [LARGE SCALE GENOMIC DNA]</scope>
    <source>
        <strain evidence="4">DSM 12680 / TGB-C1</strain>
    </source>
</reference>
<evidence type="ECO:0000313" key="3">
    <source>
        <dbReference type="EMBL" id="ADI01927.1"/>
    </source>
</evidence>